<dbReference type="AlphaFoldDB" id="A0A7C9JFA2"/>
<name>A0A7C9JFA2_9BACT</name>
<dbReference type="InterPro" id="IPR005234">
    <property type="entry name" value="ScpB_csome_segregation"/>
</dbReference>
<dbReference type="PANTHER" id="PTHR34298:SF2">
    <property type="entry name" value="SEGREGATION AND CONDENSATION PROTEIN B"/>
    <property type="match status" value="1"/>
</dbReference>
<evidence type="ECO:0000256" key="4">
    <source>
        <dbReference type="ARBA" id="ARBA00023306"/>
    </source>
</evidence>
<gene>
    <name evidence="5" type="primary">scpB</name>
    <name evidence="5" type="ORF">D1639_09195</name>
</gene>
<sequence>MGAVEALLFVSDAPVRAATLREMTGAEGDAVALALETLQQRRRLDGSGVVLREVAGGWRLFTSPVYHHLVERYVVSWDTRKLSQAALETLAVVAYLQPVTRAQVASVRGVNSDSPVSSLVEKGLVREVGVADAPGNPGLYGTTKAFLERFGLASAADLPPLELYAPDEETRKLIRERLSAASPAPVVEEGAPADADLGLPETSVAASAEGVRAAAVPERPAEPLELPDLVSASEPGADPLAGFVFSEDDEGFEVALADGVPGSLLVEALTSGLGLTEKVSVDTLPREMRGIFDEADGDGGDE</sequence>
<accession>A0A7C9JFA2</accession>
<keyword evidence="3" id="KW-0159">Chromosome partition</keyword>
<dbReference type="GO" id="GO:0051304">
    <property type="term" value="P:chromosome separation"/>
    <property type="evidence" value="ECO:0007669"/>
    <property type="project" value="InterPro"/>
</dbReference>
<comment type="caution">
    <text evidence="5">The sequence shown here is derived from an EMBL/GenBank/DDBJ whole genome shotgun (WGS) entry which is preliminary data.</text>
</comment>
<organism evidence="5">
    <name type="scientific">Muribaculaceae bacterium Z82</name>
    <dbReference type="NCBI Taxonomy" id="2304548"/>
    <lineage>
        <taxon>Bacteria</taxon>
        <taxon>Pseudomonadati</taxon>
        <taxon>Bacteroidota</taxon>
        <taxon>Bacteroidia</taxon>
        <taxon>Bacteroidales</taxon>
        <taxon>Muribaculaceae</taxon>
    </lineage>
</organism>
<dbReference type="Pfam" id="PF04079">
    <property type="entry name" value="SMC_ScpB"/>
    <property type="match status" value="1"/>
</dbReference>
<keyword evidence="4" id="KW-0131">Cell cycle</keyword>
<evidence type="ECO:0000256" key="3">
    <source>
        <dbReference type="ARBA" id="ARBA00022829"/>
    </source>
</evidence>
<dbReference type="NCBIfam" id="TIGR00281">
    <property type="entry name" value="SMC-Scp complex subunit ScpB"/>
    <property type="match status" value="1"/>
</dbReference>
<dbReference type="SUPFAM" id="SSF46785">
    <property type="entry name" value="Winged helix' DNA-binding domain"/>
    <property type="match status" value="2"/>
</dbReference>
<evidence type="ECO:0000313" key="5">
    <source>
        <dbReference type="EMBL" id="NBI35194.1"/>
    </source>
</evidence>
<reference evidence="5" key="1">
    <citation type="submission" date="2018-08" db="EMBL/GenBank/DDBJ databases">
        <title>Murine metabolic-syndrome-specific gut microbial biobank.</title>
        <authorList>
            <person name="Liu C."/>
        </authorList>
    </citation>
    <scope>NUCLEOTIDE SEQUENCE [LARGE SCALE GENOMIC DNA]</scope>
    <source>
        <strain evidence="5">Z82</strain>
    </source>
</reference>
<protein>
    <submittedName>
        <fullName evidence="5">SMC-Scp complex subunit ScpB</fullName>
    </submittedName>
</protein>
<dbReference type="EMBL" id="QWKH01000085">
    <property type="protein sequence ID" value="NBI35194.1"/>
    <property type="molecule type" value="Genomic_DNA"/>
</dbReference>
<dbReference type="GO" id="GO:0051301">
    <property type="term" value="P:cell division"/>
    <property type="evidence" value="ECO:0007669"/>
    <property type="project" value="UniProtKB-KW"/>
</dbReference>
<keyword evidence="1" id="KW-0963">Cytoplasm</keyword>
<dbReference type="Gene3D" id="1.10.10.10">
    <property type="entry name" value="Winged helix-like DNA-binding domain superfamily/Winged helix DNA-binding domain"/>
    <property type="match status" value="2"/>
</dbReference>
<evidence type="ECO:0000256" key="2">
    <source>
        <dbReference type="ARBA" id="ARBA00022618"/>
    </source>
</evidence>
<dbReference type="PANTHER" id="PTHR34298">
    <property type="entry name" value="SEGREGATION AND CONDENSATION PROTEIN B"/>
    <property type="match status" value="1"/>
</dbReference>
<dbReference type="InterPro" id="IPR036390">
    <property type="entry name" value="WH_DNA-bd_sf"/>
</dbReference>
<proteinExistence type="predicted"/>
<keyword evidence="2" id="KW-0132">Cell division</keyword>
<dbReference type="InterPro" id="IPR036388">
    <property type="entry name" value="WH-like_DNA-bd_sf"/>
</dbReference>
<evidence type="ECO:0000256" key="1">
    <source>
        <dbReference type="ARBA" id="ARBA00022490"/>
    </source>
</evidence>